<dbReference type="RefSeq" id="WP_042689892.1">
    <property type="nucleotide sequence ID" value="NZ_CP007264.1"/>
</dbReference>
<proteinExistence type="predicted"/>
<keyword evidence="2" id="KW-1185">Reference proteome</keyword>
<dbReference type="AlphaFoldDB" id="W8P4B2"/>
<dbReference type="Proteomes" id="UP000019434">
    <property type="component" value="Chromosome"/>
</dbReference>
<dbReference type="HOGENOM" id="CLU_177475_0_0_2"/>
<protein>
    <submittedName>
        <fullName evidence="1">Uncharacterized protein</fullName>
    </submittedName>
</protein>
<organism evidence="1 2">
    <name type="scientific">Thermococcus nautili</name>
    <dbReference type="NCBI Taxonomy" id="195522"/>
    <lineage>
        <taxon>Archaea</taxon>
        <taxon>Methanobacteriati</taxon>
        <taxon>Methanobacteriota</taxon>
        <taxon>Thermococci</taxon>
        <taxon>Thermococcales</taxon>
        <taxon>Thermococcaceae</taxon>
        <taxon>Thermococcus</taxon>
    </lineage>
</organism>
<dbReference type="EMBL" id="CP007264">
    <property type="protein sequence ID" value="AHL22270.1"/>
    <property type="molecule type" value="Genomic_DNA"/>
</dbReference>
<accession>W8P4B2</accession>
<name>W8P4B2_9EURY</name>
<evidence type="ECO:0000313" key="1">
    <source>
        <dbReference type="EMBL" id="AHL22270.1"/>
    </source>
</evidence>
<dbReference type="STRING" id="195522.BD01_0647"/>
<reference evidence="1 2" key="1">
    <citation type="submission" date="2014-02" db="EMBL/GenBank/DDBJ databases">
        <title>Genome Sequence of an Hyperthermophilic Archaeon, Thermococcus nautili 30-1, producing viral vesicles.</title>
        <authorList>
            <person name="Oberto J."/>
            <person name="Gaudin M."/>
            <person name="Cossu M."/>
            <person name="Gorlas A."/>
            <person name="Slesarev A."/>
            <person name="Marguet E."/>
            <person name="Forterre P."/>
        </authorList>
    </citation>
    <scope>NUCLEOTIDE SEQUENCE [LARGE SCALE GENOMIC DNA]</scope>
    <source>
        <strain evidence="1 2">30-1</strain>
    </source>
</reference>
<evidence type="ECO:0000313" key="2">
    <source>
        <dbReference type="Proteomes" id="UP000019434"/>
    </source>
</evidence>
<dbReference type="GeneID" id="82171661"/>
<gene>
    <name evidence="1" type="ORF">BD01_0647</name>
</gene>
<sequence length="102" mass="11576">MDVKTYNLPPDFARKAIEDIERYGIVAVDVENRVSLLDDMLKSDEEKLKYAREKVKEGNVDKAVLVVRDGIGTLVINVENVVEIRVELGEYEKLLREAGVVE</sequence>
<dbReference type="OrthoDB" id="96110at2157"/>
<dbReference type="KEGG" id="tnu:BD01_0647"/>
<dbReference type="eggNOG" id="arCOG10111">
    <property type="taxonomic scope" value="Archaea"/>
</dbReference>